<keyword evidence="5" id="KW-1185">Reference proteome</keyword>
<gene>
    <name evidence="4" type="ORF">JCM19294_942</name>
</gene>
<keyword evidence="2" id="KW-1133">Transmembrane helix</keyword>
<dbReference type="Pfam" id="PF02397">
    <property type="entry name" value="Bac_transf"/>
    <property type="match status" value="1"/>
</dbReference>
<protein>
    <submittedName>
        <fullName evidence="4">Bacterial sugar transferase</fullName>
    </submittedName>
</protein>
<feature type="transmembrane region" description="Helical" evidence="2">
    <location>
        <begin position="54"/>
        <end position="77"/>
    </location>
</feature>
<evidence type="ECO:0000256" key="1">
    <source>
        <dbReference type="ARBA" id="ARBA00006464"/>
    </source>
</evidence>
<dbReference type="PANTHER" id="PTHR30576">
    <property type="entry name" value="COLANIC BIOSYNTHESIS UDP-GLUCOSE LIPID CARRIER TRANSFERASE"/>
    <property type="match status" value="1"/>
</dbReference>
<dbReference type="EMBL" id="BBML01000010">
    <property type="protein sequence ID" value="GAK98308.1"/>
    <property type="molecule type" value="Genomic_DNA"/>
</dbReference>
<comment type="similarity">
    <text evidence="1">Belongs to the bacterial sugar transferase family.</text>
</comment>
<evidence type="ECO:0000259" key="3">
    <source>
        <dbReference type="Pfam" id="PF02397"/>
    </source>
</evidence>
<dbReference type="AlphaFoldDB" id="A0A090Q964"/>
<organism evidence="4 5">
    <name type="scientific">Nonlabens tegetincola</name>
    <dbReference type="NCBI Taxonomy" id="323273"/>
    <lineage>
        <taxon>Bacteria</taxon>
        <taxon>Pseudomonadati</taxon>
        <taxon>Bacteroidota</taxon>
        <taxon>Flavobacteriia</taxon>
        <taxon>Flavobacteriales</taxon>
        <taxon>Flavobacteriaceae</taxon>
        <taxon>Nonlabens</taxon>
    </lineage>
</organism>
<keyword evidence="4" id="KW-0808">Transferase</keyword>
<sequence length="236" mass="27782">MEYGHEVREYTQVYEEMTERVPVQFIGKDFYRFFPFARNNQNALYRFYHRTMDIVLSCIGLALGILLLPLVLLGNLLGNRGPLLYKQERVGINRTGFYIYKFRSMVTNAEEGGAQFAKKNDVRITKFGRFLRRSRIDEFPQFINILKGDMSIIGPRPERPIFVKELSKKIPFYDTRHVIKPGLTGWAQVKAKYGETDDDHLRKLQYDLFYIKKRSVFLDIRIIVKTLSTVLFFKGQ</sequence>
<dbReference type="Proteomes" id="UP000029221">
    <property type="component" value="Unassembled WGS sequence"/>
</dbReference>
<evidence type="ECO:0000256" key="2">
    <source>
        <dbReference type="SAM" id="Phobius"/>
    </source>
</evidence>
<proteinExistence type="inferred from homology"/>
<keyword evidence="2" id="KW-0472">Membrane</keyword>
<evidence type="ECO:0000313" key="4">
    <source>
        <dbReference type="EMBL" id="GAK98308.1"/>
    </source>
</evidence>
<comment type="caution">
    <text evidence="4">The sequence shown here is derived from an EMBL/GenBank/DDBJ whole genome shotgun (WGS) entry which is preliminary data.</text>
</comment>
<dbReference type="eggNOG" id="COG2148">
    <property type="taxonomic scope" value="Bacteria"/>
</dbReference>
<reference evidence="4" key="1">
    <citation type="journal article" date="2014" name="Genome Announc.">
        <title>Draft Genome Sequences of Marine Flavobacterium Nonlabens Strains NR17, NR24, NR27, NR32, NR33, and Ara13.</title>
        <authorList>
            <person name="Nakanishi M."/>
            <person name="Meirelles P."/>
            <person name="Suzuki R."/>
            <person name="Takatani N."/>
            <person name="Mino S."/>
            <person name="Suda W."/>
            <person name="Oshima K."/>
            <person name="Hattori M."/>
            <person name="Ohkuma M."/>
            <person name="Hosokawa M."/>
            <person name="Miyashita K."/>
            <person name="Thompson F.L."/>
            <person name="Niwa A."/>
            <person name="Sawabe T."/>
            <person name="Sawabe T."/>
        </authorList>
    </citation>
    <scope>NUCLEOTIDE SEQUENCE [LARGE SCALE GENOMIC DNA]</scope>
    <source>
        <strain evidence="4">JCM 19294</strain>
    </source>
</reference>
<dbReference type="GO" id="GO:0016780">
    <property type="term" value="F:phosphotransferase activity, for other substituted phosphate groups"/>
    <property type="evidence" value="ECO:0007669"/>
    <property type="project" value="TreeGrafter"/>
</dbReference>
<dbReference type="InterPro" id="IPR003362">
    <property type="entry name" value="Bact_transf"/>
</dbReference>
<feature type="domain" description="Bacterial sugar transferase" evidence="3">
    <location>
        <begin position="50"/>
        <end position="231"/>
    </location>
</feature>
<evidence type="ECO:0000313" key="5">
    <source>
        <dbReference type="Proteomes" id="UP000029221"/>
    </source>
</evidence>
<name>A0A090Q964_9FLAO</name>
<dbReference type="PANTHER" id="PTHR30576:SF0">
    <property type="entry name" value="UNDECAPRENYL-PHOSPHATE N-ACETYLGALACTOSAMINYL 1-PHOSPHATE TRANSFERASE-RELATED"/>
    <property type="match status" value="1"/>
</dbReference>
<keyword evidence="2" id="KW-0812">Transmembrane</keyword>
<accession>A0A090Q964</accession>
<dbReference type="STRING" id="319236.BST91_07095"/>